<dbReference type="RefSeq" id="WP_270038778.1">
    <property type="nucleotide sequence ID" value="NZ_JAPDOD010000004.1"/>
</dbReference>
<dbReference type="AlphaFoldDB" id="A0A9X3MP24"/>
<accession>A0A9X3MP24</accession>
<evidence type="ECO:0000313" key="2">
    <source>
        <dbReference type="Proteomes" id="UP001149140"/>
    </source>
</evidence>
<keyword evidence="1" id="KW-0808">Transferase</keyword>
<evidence type="ECO:0000313" key="1">
    <source>
        <dbReference type="EMBL" id="MDA0160009.1"/>
    </source>
</evidence>
<proteinExistence type="predicted"/>
<dbReference type="EMBL" id="JAPDOD010000004">
    <property type="protein sequence ID" value="MDA0160009.1"/>
    <property type="molecule type" value="Genomic_DNA"/>
</dbReference>
<protein>
    <submittedName>
        <fullName evidence="1">Glycosyltransferase</fullName>
        <ecNumber evidence="1">2.4.-.-</ecNumber>
    </submittedName>
</protein>
<dbReference type="Proteomes" id="UP001149140">
    <property type="component" value="Unassembled WGS sequence"/>
</dbReference>
<organism evidence="1 2">
    <name type="scientific">Solirubrobacter ginsenosidimutans</name>
    <dbReference type="NCBI Taxonomy" id="490573"/>
    <lineage>
        <taxon>Bacteria</taxon>
        <taxon>Bacillati</taxon>
        <taxon>Actinomycetota</taxon>
        <taxon>Thermoleophilia</taxon>
        <taxon>Solirubrobacterales</taxon>
        <taxon>Solirubrobacteraceae</taxon>
        <taxon>Solirubrobacter</taxon>
    </lineage>
</organism>
<dbReference type="GO" id="GO:0016757">
    <property type="term" value="F:glycosyltransferase activity"/>
    <property type="evidence" value="ECO:0007669"/>
    <property type="project" value="UniProtKB-KW"/>
</dbReference>
<keyword evidence="1" id="KW-0328">Glycosyltransferase</keyword>
<dbReference type="Gene3D" id="3.40.50.2000">
    <property type="entry name" value="Glycogen Phosphorylase B"/>
    <property type="match status" value="1"/>
</dbReference>
<name>A0A9X3MP24_9ACTN</name>
<dbReference type="EC" id="2.4.-.-" evidence="1"/>
<keyword evidence="2" id="KW-1185">Reference proteome</keyword>
<comment type="caution">
    <text evidence="1">The sequence shown here is derived from an EMBL/GenBank/DDBJ whole genome shotgun (WGS) entry which is preliminary data.</text>
</comment>
<dbReference type="PANTHER" id="PTHR46656">
    <property type="entry name" value="PUTATIVE-RELATED"/>
    <property type="match status" value="1"/>
</dbReference>
<dbReference type="PANTHER" id="PTHR46656:SF3">
    <property type="entry name" value="PUTATIVE-RELATED"/>
    <property type="match status" value="1"/>
</dbReference>
<dbReference type="Pfam" id="PF13692">
    <property type="entry name" value="Glyco_trans_1_4"/>
    <property type="match status" value="1"/>
</dbReference>
<gene>
    <name evidence="1" type="ORF">OM076_07035</name>
</gene>
<sequence length="391" mass="42536">MKVLLHSNAPWSPSGYGQQVALFAPRLAGRVELSLSAFHGLQGGRLRWHDIDVLPSVGGTYGDESILGHAESVFGALRGGLVLTLLDVPALDPQLWRALDVACWLPVDHDPAPPSVGAFLAQTAAIPIAMSRFGQDRLAGFDPLYVPHGIDTTLFHAREGARERVGLPASAFVVGAVAMNKGVPSRKSLPQIVEAFAAFRARHGEALLYLHTEVTGHYNEGYDLRPLLAAFGLGEDAVVLADQYHYRFDPLPAEHLVDLYSSFDVLLNPAMGEGFGLPILEAQACGVPAIVTDFTAMSEVCGAGWKVGYDRVRTPMRSWQAWPKVDELVDSLEACYALPEADRRALGARAREHALHYDVDTVFERDWLPALDAIEQRIADRAPIRIPARAA</sequence>
<dbReference type="SUPFAM" id="SSF53756">
    <property type="entry name" value="UDP-Glycosyltransferase/glycogen phosphorylase"/>
    <property type="match status" value="1"/>
</dbReference>
<reference evidence="1" key="1">
    <citation type="submission" date="2022-10" db="EMBL/GenBank/DDBJ databases">
        <title>The WGS of Solirubrobacter ginsenosidimutans DSM 21036.</title>
        <authorList>
            <person name="Jiang Z."/>
        </authorList>
    </citation>
    <scope>NUCLEOTIDE SEQUENCE</scope>
    <source>
        <strain evidence="1">DSM 21036</strain>
    </source>
</reference>